<gene>
    <name evidence="2" type="ORF">GCM10009680_10130</name>
</gene>
<evidence type="ECO:0000313" key="3">
    <source>
        <dbReference type="Proteomes" id="UP001499947"/>
    </source>
</evidence>
<feature type="region of interest" description="Disordered" evidence="1">
    <location>
        <begin position="1"/>
        <end position="115"/>
    </location>
</feature>
<dbReference type="Proteomes" id="UP001499947">
    <property type="component" value="Unassembled WGS sequence"/>
</dbReference>
<sequence length="115" mass="13133">MTFREAERGEKGETGREAPRSRKAARWHGAMARQARKWQARALRSAESEIGRVRDRQSPRSEEGGRWDGPLPGQPEQEADHTRPKSMWSRVTRGSSVLTRNIQPRTGPFRQPLST</sequence>
<organism evidence="2 3">
    <name type="scientific">Streptomyces yatensis</name>
    <dbReference type="NCBI Taxonomy" id="155177"/>
    <lineage>
        <taxon>Bacteria</taxon>
        <taxon>Bacillati</taxon>
        <taxon>Actinomycetota</taxon>
        <taxon>Actinomycetes</taxon>
        <taxon>Kitasatosporales</taxon>
        <taxon>Streptomycetaceae</taxon>
        <taxon>Streptomyces</taxon>
        <taxon>Streptomyces violaceusniger group</taxon>
    </lineage>
</organism>
<reference evidence="2 3" key="1">
    <citation type="journal article" date="2019" name="Int. J. Syst. Evol. Microbiol.">
        <title>The Global Catalogue of Microorganisms (GCM) 10K type strain sequencing project: providing services to taxonomists for standard genome sequencing and annotation.</title>
        <authorList>
            <consortium name="The Broad Institute Genomics Platform"/>
            <consortium name="The Broad Institute Genome Sequencing Center for Infectious Disease"/>
            <person name="Wu L."/>
            <person name="Ma J."/>
        </authorList>
    </citation>
    <scope>NUCLEOTIDE SEQUENCE [LARGE SCALE GENOMIC DNA]</scope>
    <source>
        <strain evidence="2 3">JCM 13244</strain>
    </source>
</reference>
<feature type="compositionally biased region" description="Basic and acidic residues" evidence="1">
    <location>
        <begin position="1"/>
        <end position="20"/>
    </location>
</feature>
<keyword evidence="3" id="KW-1185">Reference proteome</keyword>
<dbReference type="EMBL" id="BAAALR010000013">
    <property type="protein sequence ID" value="GAA1672407.1"/>
    <property type="molecule type" value="Genomic_DNA"/>
</dbReference>
<comment type="caution">
    <text evidence="2">The sequence shown here is derived from an EMBL/GenBank/DDBJ whole genome shotgun (WGS) entry which is preliminary data.</text>
</comment>
<evidence type="ECO:0000313" key="2">
    <source>
        <dbReference type="EMBL" id="GAA1672407.1"/>
    </source>
</evidence>
<feature type="compositionally biased region" description="Basic and acidic residues" evidence="1">
    <location>
        <begin position="44"/>
        <end position="66"/>
    </location>
</feature>
<proteinExistence type="predicted"/>
<accession>A0ABN2GJP7</accession>
<evidence type="ECO:0000256" key="1">
    <source>
        <dbReference type="SAM" id="MobiDB-lite"/>
    </source>
</evidence>
<name>A0ABN2GJP7_9ACTN</name>
<protein>
    <submittedName>
        <fullName evidence="2">Uncharacterized protein</fullName>
    </submittedName>
</protein>
<feature type="compositionally biased region" description="Polar residues" evidence="1">
    <location>
        <begin position="92"/>
        <end position="104"/>
    </location>
</feature>